<evidence type="ECO:0000259" key="1">
    <source>
        <dbReference type="PROSITE" id="PS51489"/>
    </source>
</evidence>
<dbReference type="Pfam" id="PF08311">
    <property type="entry name" value="Mad3_BUB1_I"/>
    <property type="match status" value="1"/>
</dbReference>
<evidence type="ECO:0000313" key="2">
    <source>
        <dbReference type="EMBL" id="KAL0362317.1"/>
    </source>
</evidence>
<dbReference type="Gene3D" id="1.25.40.430">
    <property type="match status" value="1"/>
</dbReference>
<organism evidence="2">
    <name type="scientific">Sesamum calycinum</name>
    <dbReference type="NCBI Taxonomy" id="2727403"/>
    <lineage>
        <taxon>Eukaryota</taxon>
        <taxon>Viridiplantae</taxon>
        <taxon>Streptophyta</taxon>
        <taxon>Embryophyta</taxon>
        <taxon>Tracheophyta</taxon>
        <taxon>Spermatophyta</taxon>
        <taxon>Magnoliopsida</taxon>
        <taxon>eudicotyledons</taxon>
        <taxon>Gunneridae</taxon>
        <taxon>Pentapetalae</taxon>
        <taxon>asterids</taxon>
        <taxon>lamiids</taxon>
        <taxon>Lamiales</taxon>
        <taxon>Pedaliaceae</taxon>
        <taxon>Sesamum</taxon>
    </lineage>
</organism>
<name>A0AAW2Q3G9_9LAMI</name>
<dbReference type="EMBL" id="JACGWM010000007">
    <property type="protein sequence ID" value="KAL0362317.1"/>
    <property type="molecule type" value="Genomic_DNA"/>
</dbReference>
<dbReference type="AlphaFoldDB" id="A0AAW2Q3G9"/>
<protein>
    <submittedName>
        <fullName evidence="2">Mitotic checkpoint serine/threonine-protein kinase BUB1</fullName>
    </submittedName>
</protein>
<feature type="domain" description="BUB1 N-terminal" evidence="1">
    <location>
        <begin position="9"/>
        <end position="182"/>
    </location>
</feature>
<reference evidence="2" key="2">
    <citation type="journal article" date="2024" name="Plant">
        <title>Genomic evolution and insights into agronomic trait innovations of Sesamum species.</title>
        <authorList>
            <person name="Miao H."/>
            <person name="Wang L."/>
            <person name="Qu L."/>
            <person name="Liu H."/>
            <person name="Sun Y."/>
            <person name="Le M."/>
            <person name="Wang Q."/>
            <person name="Wei S."/>
            <person name="Zheng Y."/>
            <person name="Lin W."/>
            <person name="Duan Y."/>
            <person name="Cao H."/>
            <person name="Xiong S."/>
            <person name="Wang X."/>
            <person name="Wei L."/>
            <person name="Li C."/>
            <person name="Ma Q."/>
            <person name="Ju M."/>
            <person name="Zhao R."/>
            <person name="Li G."/>
            <person name="Mu C."/>
            <person name="Tian Q."/>
            <person name="Mei H."/>
            <person name="Zhang T."/>
            <person name="Gao T."/>
            <person name="Zhang H."/>
        </authorList>
    </citation>
    <scope>NUCLEOTIDE SEQUENCE</scope>
    <source>
        <strain evidence="2">KEN8</strain>
    </source>
</reference>
<keyword evidence="2" id="KW-0808">Transferase</keyword>
<dbReference type="GO" id="GO:0004672">
    <property type="term" value="F:protein kinase activity"/>
    <property type="evidence" value="ECO:0007669"/>
    <property type="project" value="TreeGrafter"/>
</dbReference>
<dbReference type="GO" id="GO:0032991">
    <property type="term" value="C:protein-containing complex"/>
    <property type="evidence" value="ECO:0007669"/>
    <property type="project" value="UniProtKB-ARBA"/>
</dbReference>
<comment type="caution">
    <text evidence="2">The sequence shown here is derived from an EMBL/GenBank/DDBJ whole genome shotgun (WGS) entry which is preliminary data.</text>
</comment>
<keyword evidence="2" id="KW-0418">Kinase</keyword>
<dbReference type="GO" id="GO:0007094">
    <property type="term" value="P:mitotic spindle assembly checkpoint signaling"/>
    <property type="evidence" value="ECO:0007669"/>
    <property type="project" value="InterPro"/>
</dbReference>
<proteinExistence type="predicted"/>
<dbReference type="SMART" id="SM00777">
    <property type="entry name" value="Mad3_BUB1_I"/>
    <property type="match status" value="1"/>
</dbReference>
<sequence>MAVVSRNPEDMSKPSFSAADDPLLPWLRSIHKSTARSRFSQLNNSTDLDLLVSNCINTFKSDPRYRDDVRYLKIWFLYMDGSSDYERVFREMEERRICIHKALLYESFALFLEAKGRLIDACMIITLASQGLVVANGSSKKRKEFLKLKKQGSKAWNTVVEGAECIMVQRCFRATEQISMEL</sequence>
<dbReference type="PANTHER" id="PTHR14030:SF4">
    <property type="entry name" value="BUB1 KINASE, ISOFORM A-RELATED"/>
    <property type="match status" value="1"/>
</dbReference>
<dbReference type="PANTHER" id="PTHR14030">
    <property type="entry name" value="MITOTIC CHECKPOINT SERINE/THREONINE-PROTEIN KINASE BUB1"/>
    <property type="match status" value="1"/>
</dbReference>
<dbReference type="InterPro" id="IPR013212">
    <property type="entry name" value="Mad3/Bub1_I"/>
</dbReference>
<gene>
    <name evidence="2" type="ORF">Scaly_1186900</name>
</gene>
<dbReference type="GO" id="GO:0051754">
    <property type="term" value="P:meiotic sister chromatid cohesion, centromeric"/>
    <property type="evidence" value="ECO:0007669"/>
    <property type="project" value="TreeGrafter"/>
</dbReference>
<dbReference type="PROSITE" id="PS51489">
    <property type="entry name" value="BUB1_N"/>
    <property type="match status" value="1"/>
</dbReference>
<accession>A0AAW2Q3G9</accession>
<dbReference type="InterPro" id="IPR015661">
    <property type="entry name" value="Bub1/Mad3"/>
</dbReference>
<reference evidence="2" key="1">
    <citation type="submission" date="2020-06" db="EMBL/GenBank/DDBJ databases">
        <authorList>
            <person name="Li T."/>
            <person name="Hu X."/>
            <person name="Zhang T."/>
            <person name="Song X."/>
            <person name="Zhang H."/>
            <person name="Dai N."/>
            <person name="Sheng W."/>
            <person name="Hou X."/>
            <person name="Wei L."/>
        </authorList>
    </citation>
    <scope>NUCLEOTIDE SEQUENCE</scope>
    <source>
        <strain evidence="2">KEN8</strain>
        <tissue evidence="2">Leaf</tissue>
    </source>
</reference>